<keyword evidence="1" id="KW-0813">Transport</keyword>
<evidence type="ECO:0000259" key="3">
    <source>
        <dbReference type="Pfam" id="PF00005"/>
    </source>
</evidence>
<keyword evidence="5" id="KW-1185">Reference proteome</keyword>
<dbReference type="PANTHER" id="PTHR42794">
    <property type="entry name" value="HEMIN IMPORT ATP-BINDING PROTEIN HMUV"/>
    <property type="match status" value="1"/>
</dbReference>
<protein>
    <submittedName>
        <fullName evidence="4">Petrobactin import ATP-binding protein FpuC</fullName>
    </submittedName>
</protein>
<dbReference type="InterPro" id="IPR027417">
    <property type="entry name" value="P-loop_NTPase"/>
</dbReference>
<dbReference type="GO" id="GO:0016887">
    <property type="term" value="F:ATP hydrolysis activity"/>
    <property type="evidence" value="ECO:0007669"/>
    <property type="project" value="InterPro"/>
</dbReference>
<dbReference type="PANTHER" id="PTHR42794:SF1">
    <property type="entry name" value="HEMIN IMPORT ATP-BINDING PROTEIN HMUV"/>
    <property type="match status" value="1"/>
</dbReference>
<evidence type="ECO:0000313" key="5">
    <source>
        <dbReference type="Proteomes" id="UP001174909"/>
    </source>
</evidence>
<organism evidence="4 5">
    <name type="scientific">Geodia barretti</name>
    <name type="common">Barrett's horny sponge</name>
    <dbReference type="NCBI Taxonomy" id="519541"/>
    <lineage>
        <taxon>Eukaryota</taxon>
        <taxon>Metazoa</taxon>
        <taxon>Porifera</taxon>
        <taxon>Demospongiae</taxon>
        <taxon>Heteroscleromorpha</taxon>
        <taxon>Tetractinellida</taxon>
        <taxon>Astrophorina</taxon>
        <taxon>Geodiidae</taxon>
        <taxon>Geodia</taxon>
    </lineage>
</organism>
<name>A0AA35XH26_GEOBA</name>
<reference evidence="4" key="1">
    <citation type="submission" date="2023-03" db="EMBL/GenBank/DDBJ databases">
        <authorList>
            <person name="Steffen K."/>
            <person name="Cardenas P."/>
        </authorList>
    </citation>
    <scope>NUCLEOTIDE SEQUENCE</scope>
</reference>
<dbReference type="Pfam" id="PF00005">
    <property type="entry name" value="ABC_tran"/>
    <property type="match status" value="1"/>
</dbReference>
<evidence type="ECO:0000313" key="4">
    <source>
        <dbReference type="EMBL" id="CAI8052046.1"/>
    </source>
</evidence>
<dbReference type="Proteomes" id="UP001174909">
    <property type="component" value="Unassembled WGS sequence"/>
</dbReference>
<sequence length="161" mass="17162">MSRFALEGAGDQRIARAAMARTETEGFEGRQLDRISGGERQRVLLARALAQQARVLLLDEPVAGLDLRHQLAAMETLRTEVAGAGVAAVVALHDVWLASRYCDRLALLSSGELVAEGTPAEVFTPDRFRQVFGVEATVEHDTGTGVPHVHLVGPAPPSSAS</sequence>
<dbReference type="InterPro" id="IPR003439">
    <property type="entry name" value="ABC_transporter-like_ATP-bd"/>
</dbReference>
<dbReference type="AlphaFoldDB" id="A0AA35XH26"/>
<keyword evidence="2" id="KW-1278">Translocase</keyword>
<evidence type="ECO:0000256" key="1">
    <source>
        <dbReference type="ARBA" id="ARBA00022448"/>
    </source>
</evidence>
<feature type="domain" description="ABC transporter" evidence="3">
    <location>
        <begin position="13"/>
        <end position="63"/>
    </location>
</feature>
<evidence type="ECO:0000256" key="2">
    <source>
        <dbReference type="ARBA" id="ARBA00022967"/>
    </source>
</evidence>
<dbReference type="SUPFAM" id="SSF52540">
    <property type="entry name" value="P-loop containing nucleoside triphosphate hydrolases"/>
    <property type="match status" value="1"/>
</dbReference>
<keyword evidence="4" id="KW-0547">Nucleotide-binding</keyword>
<gene>
    <name evidence="4" type="ORF">GBAR_LOCUS28488</name>
</gene>
<dbReference type="Gene3D" id="3.40.50.300">
    <property type="entry name" value="P-loop containing nucleotide triphosphate hydrolases"/>
    <property type="match status" value="1"/>
</dbReference>
<proteinExistence type="predicted"/>
<accession>A0AA35XH26</accession>
<keyword evidence="4" id="KW-0067">ATP-binding</keyword>
<dbReference type="EMBL" id="CASHTH010003981">
    <property type="protein sequence ID" value="CAI8052046.1"/>
    <property type="molecule type" value="Genomic_DNA"/>
</dbReference>
<comment type="caution">
    <text evidence="4">The sequence shown here is derived from an EMBL/GenBank/DDBJ whole genome shotgun (WGS) entry which is preliminary data.</text>
</comment>
<dbReference type="GO" id="GO:0005524">
    <property type="term" value="F:ATP binding"/>
    <property type="evidence" value="ECO:0007669"/>
    <property type="project" value="UniProtKB-KW"/>
</dbReference>